<dbReference type="OrthoDB" id="20524at2759"/>
<keyword evidence="10" id="KW-1185">Reference proteome</keyword>
<dbReference type="FunFam" id="3.30.200.20:FF:000131">
    <property type="entry name" value="Dual specificity protein kinase TTK"/>
    <property type="match status" value="1"/>
</dbReference>
<dbReference type="GO" id="GO:0005634">
    <property type="term" value="C:nucleus"/>
    <property type="evidence" value="ECO:0007669"/>
    <property type="project" value="TreeGrafter"/>
</dbReference>
<gene>
    <name evidence="9" type="ORF">IF1G_07759</name>
</gene>
<keyword evidence="3 6" id="KW-0547">Nucleotide-binding</keyword>
<feature type="binding site" evidence="6">
    <location>
        <position position="312"/>
    </location>
    <ligand>
        <name>ATP</name>
        <dbReference type="ChEBI" id="CHEBI:30616"/>
    </ligand>
</feature>
<comment type="caution">
    <text evidence="9">The sequence shown here is derived from an EMBL/GenBank/DDBJ whole genome shotgun (WGS) entry which is preliminary data.</text>
</comment>
<sequence length="644" mass="70820">MDERQPKQEYTPSINTPTSAHAVRSSVGPSAHSIYSAGSAAVTPKSAEVDSDAGITMAAATAEQAADADSVGSVSRSANSGKREDLELRRSTHRRRVPGILREPARRGLRMQTEEAAEVHGEEPLTTGQDPDSQQPQDLGTATSDRPAMAPSTPKLQNSAAIGKSEASQADLFYTHAQQAESNDSPHHALIPLSLTPSHERVSMELPARELNKPARPHRIDTGSVAPQLALSSERRDLAVKSQNTLCQPEPTLPPPKMPAIETLTAAQSMKKRQLVMKVNGTAYTRIDYIGRGGSGKVFRVATERGVMLALKRVSLGDELMEKDLRREIELLQRLRNVERVIQLIDYEMKREKQAFYILMEFGELDFNSLLRNRQGEAEAPSFDITFVRYYWREMLECVQAIHALAVVHSDLKPANFVLVGGRLKLIDFGIANAIQTDMTVNVHRETMAGTVNYMSPESLMDSNQYALTSMHNANLYMPASGAPKIVKVGKPSDVWSLGCILYQMVYGMPPFAKIAEQHSRIRAIVDWSYRIEIPATTEDGSHVPVALIQTMRSCLSRDQKDRPTCETLLSEGNNFCYPKEYSRAPSVAGDGKALLITKEQLGAVIQSVVLRCKEGASADDMAMAAWPSAYWTSLRKAVAQPAP</sequence>
<protein>
    <submittedName>
        <fullName evidence="9">Checkpoint protein kinase</fullName>
    </submittedName>
</protein>
<feature type="compositionally biased region" description="Polar residues" evidence="7">
    <location>
        <begin position="8"/>
        <end position="19"/>
    </location>
</feature>
<evidence type="ECO:0000256" key="7">
    <source>
        <dbReference type="SAM" id="MobiDB-lite"/>
    </source>
</evidence>
<dbReference type="GO" id="GO:0004712">
    <property type="term" value="F:protein serine/threonine/tyrosine kinase activity"/>
    <property type="evidence" value="ECO:0007669"/>
    <property type="project" value="TreeGrafter"/>
</dbReference>
<keyword evidence="4 9" id="KW-0418">Kinase</keyword>
<dbReference type="GO" id="GO:0034501">
    <property type="term" value="P:protein localization to kinetochore"/>
    <property type="evidence" value="ECO:0007669"/>
    <property type="project" value="TreeGrafter"/>
</dbReference>
<evidence type="ECO:0000313" key="10">
    <source>
        <dbReference type="Proteomes" id="UP000315783"/>
    </source>
</evidence>
<dbReference type="PROSITE" id="PS00107">
    <property type="entry name" value="PROTEIN_KINASE_ATP"/>
    <property type="match status" value="1"/>
</dbReference>
<dbReference type="GO" id="GO:0007094">
    <property type="term" value="P:mitotic spindle assembly checkpoint signaling"/>
    <property type="evidence" value="ECO:0007669"/>
    <property type="project" value="TreeGrafter"/>
</dbReference>
<dbReference type="InterPro" id="IPR017441">
    <property type="entry name" value="Protein_kinase_ATP_BS"/>
</dbReference>
<dbReference type="InterPro" id="IPR000719">
    <property type="entry name" value="Prot_kinase_dom"/>
</dbReference>
<dbReference type="InterPro" id="IPR008271">
    <property type="entry name" value="Ser/Thr_kinase_AS"/>
</dbReference>
<feature type="compositionally biased region" description="Basic and acidic residues" evidence="7">
    <location>
        <begin position="81"/>
        <end position="90"/>
    </location>
</feature>
<organism evidence="9 10">
    <name type="scientific">Cordyceps javanica</name>
    <dbReference type="NCBI Taxonomy" id="43265"/>
    <lineage>
        <taxon>Eukaryota</taxon>
        <taxon>Fungi</taxon>
        <taxon>Dikarya</taxon>
        <taxon>Ascomycota</taxon>
        <taxon>Pezizomycotina</taxon>
        <taxon>Sordariomycetes</taxon>
        <taxon>Hypocreomycetidae</taxon>
        <taxon>Hypocreales</taxon>
        <taxon>Cordycipitaceae</taxon>
        <taxon>Cordyceps</taxon>
    </lineage>
</organism>
<feature type="compositionally biased region" description="Low complexity" evidence="7">
    <location>
        <begin position="52"/>
        <end position="69"/>
    </location>
</feature>
<dbReference type="GO" id="GO:0007059">
    <property type="term" value="P:chromosome segregation"/>
    <property type="evidence" value="ECO:0007669"/>
    <property type="project" value="TreeGrafter"/>
</dbReference>
<name>A0A545VUR6_9HYPO</name>
<dbReference type="SMART" id="SM00220">
    <property type="entry name" value="S_TKc"/>
    <property type="match status" value="1"/>
</dbReference>
<dbReference type="PANTHER" id="PTHR22974">
    <property type="entry name" value="MIXED LINEAGE PROTEIN KINASE"/>
    <property type="match status" value="1"/>
</dbReference>
<dbReference type="STRING" id="43265.A0A545VUR6"/>
<feature type="domain" description="Protein kinase" evidence="8">
    <location>
        <begin position="284"/>
        <end position="577"/>
    </location>
</feature>
<evidence type="ECO:0000313" key="9">
    <source>
        <dbReference type="EMBL" id="TQV93181.1"/>
    </source>
</evidence>
<dbReference type="EMBL" id="SPUK01000012">
    <property type="protein sequence ID" value="TQV93181.1"/>
    <property type="molecule type" value="Genomic_DNA"/>
</dbReference>
<evidence type="ECO:0000256" key="1">
    <source>
        <dbReference type="ARBA" id="ARBA00022527"/>
    </source>
</evidence>
<evidence type="ECO:0000256" key="2">
    <source>
        <dbReference type="ARBA" id="ARBA00022679"/>
    </source>
</evidence>
<dbReference type="AlphaFoldDB" id="A0A545VUR6"/>
<dbReference type="SUPFAM" id="SSF56112">
    <property type="entry name" value="Protein kinase-like (PK-like)"/>
    <property type="match status" value="1"/>
</dbReference>
<evidence type="ECO:0000256" key="5">
    <source>
        <dbReference type="ARBA" id="ARBA00022840"/>
    </source>
</evidence>
<feature type="region of interest" description="Disordered" evidence="7">
    <location>
        <begin position="1"/>
        <end position="163"/>
    </location>
</feature>
<dbReference type="InterPro" id="IPR011009">
    <property type="entry name" value="Kinase-like_dom_sf"/>
</dbReference>
<dbReference type="Proteomes" id="UP000315783">
    <property type="component" value="Unassembled WGS sequence"/>
</dbReference>
<dbReference type="Gene3D" id="3.30.200.20">
    <property type="entry name" value="Phosphorylase Kinase, domain 1"/>
    <property type="match status" value="1"/>
</dbReference>
<evidence type="ECO:0000256" key="6">
    <source>
        <dbReference type="PROSITE-ProRule" id="PRU10141"/>
    </source>
</evidence>
<dbReference type="GO" id="GO:0033316">
    <property type="term" value="P:meiotic spindle assembly checkpoint signaling"/>
    <property type="evidence" value="ECO:0007669"/>
    <property type="project" value="TreeGrafter"/>
</dbReference>
<dbReference type="Pfam" id="PF00069">
    <property type="entry name" value="Pkinase"/>
    <property type="match status" value="1"/>
</dbReference>
<evidence type="ECO:0000256" key="4">
    <source>
        <dbReference type="ARBA" id="ARBA00022777"/>
    </source>
</evidence>
<dbReference type="PANTHER" id="PTHR22974:SF21">
    <property type="entry name" value="DUAL SPECIFICITY PROTEIN KINASE TTK"/>
    <property type="match status" value="1"/>
</dbReference>
<keyword evidence="5 6" id="KW-0067">ATP-binding</keyword>
<dbReference type="GO" id="GO:0000776">
    <property type="term" value="C:kinetochore"/>
    <property type="evidence" value="ECO:0007669"/>
    <property type="project" value="TreeGrafter"/>
</dbReference>
<dbReference type="Gene3D" id="1.10.510.10">
    <property type="entry name" value="Transferase(Phosphotransferase) domain 1"/>
    <property type="match status" value="1"/>
</dbReference>
<evidence type="ECO:0000256" key="3">
    <source>
        <dbReference type="ARBA" id="ARBA00022741"/>
    </source>
</evidence>
<dbReference type="PROSITE" id="PS50011">
    <property type="entry name" value="PROTEIN_KINASE_DOM"/>
    <property type="match status" value="1"/>
</dbReference>
<keyword evidence="1" id="KW-0723">Serine/threonine-protein kinase</keyword>
<dbReference type="PROSITE" id="PS00108">
    <property type="entry name" value="PROTEIN_KINASE_ST"/>
    <property type="match status" value="1"/>
</dbReference>
<keyword evidence="2" id="KW-0808">Transferase</keyword>
<feature type="compositionally biased region" description="Polar residues" evidence="7">
    <location>
        <begin position="126"/>
        <end position="144"/>
    </location>
</feature>
<dbReference type="GO" id="GO:0005524">
    <property type="term" value="F:ATP binding"/>
    <property type="evidence" value="ECO:0007669"/>
    <property type="project" value="UniProtKB-UniRule"/>
</dbReference>
<reference evidence="9 10" key="1">
    <citation type="journal article" date="2019" name="Appl. Microbiol. Biotechnol.">
        <title>Genome sequence of Isaria javanica and comparative genome analysis insights into family S53 peptidase evolution in fungal entomopathogens.</title>
        <authorList>
            <person name="Lin R."/>
            <person name="Zhang X."/>
            <person name="Xin B."/>
            <person name="Zou M."/>
            <person name="Gao Y."/>
            <person name="Qin F."/>
            <person name="Hu Q."/>
            <person name="Xie B."/>
            <person name="Cheng X."/>
        </authorList>
    </citation>
    <scope>NUCLEOTIDE SEQUENCE [LARGE SCALE GENOMIC DNA]</scope>
    <source>
        <strain evidence="9 10">IJ1G</strain>
    </source>
</reference>
<evidence type="ECO:0000259" key="8">
    <source>
        <dbReference type="PROSITE" id="PS50011"/>
    </source>
</evidence>
<dbReference type="GO" id="GO:0004674">
    <property type="term" value="F:protein serine/threonine kinase activity"/>
    <property type="evidence" value="ECO:0007669"/>
    <property type="project" value="UniProtKB-KW"/>
</dbReference>
<proteinExistence type="predicted"/>
<accession>A0A545VUR6</accession>